<sequence length="611" mass="71621">MMWKKKSAVGSDDSEDHSEEDQVGELQHRRSRHMTLVNSHHHIVAPPLSGSQSPNTSLPRRPKKSVTEPLLPCWNGIDGGPEYTNYEVLPLGIAENELFLPNERSALLRANTEEEIPRRRRRKIRPDRVYINQVDNQCQGDCCRVKAEVEKEREERLETPNDKDMRKAEQEARRAEREVRRADRELRRAEREQKRNGSRSERQERRDASRIERQERRDAREYSSREEGNTTKANADELEGSNDGRLAMKEGTTSPSEVGDVEIRPIEGNSRSHERKNHRKQSKERRNNTKGGRELLKQLVEEPRPQFRTSPEDCQQALKLAARQREEVTNRILEHRLLALEEATKRRRESKARQRTADTSQAGLLDTIMEAETSQNSRRRRKERSVPVEADVDRDEEAVRERERQHAARVRERQQVHAARIRQRELAREQDEARELAVTERAEAELRRHIEQENNRQREADERAHELRMVEDMRVSAEARALSYLRAAERERQMFLLLSPQSTYHARTNPPPRDEYSTIDEDIPPYHAQLHKYLDLVAYDERFTPVLRVNRYLISGDSELTAAIEKFTRFNLLPEQTDLWSISHVDDNDYEQMIPALIPESSYHGNELEGF</sequence>
<evidence type="ECO:0000313" key="4">
    <source>
        <dbReference type="Proteomes" id="UP000182334"/>
    </source>
</evidence>
<feature type="compositionally biased region" description="Basic and acidic residues" evidence="2">
    <location>
        <begin position="397"/>
        <end position="411"/>
    </location>
</feature>
<feature type="region of interest" description="Disordered" evidence="2">
    <location>
        <begin position="151"/>
        <end position="294"/>
    </location>
</feature>
<organism evidence="3 4">
    <name type="scientific">Sungouiella intermedia</name>
    <dbReference type="NCBI Taxonomy" id="45354"/>
    <lineage>
        <taxon>Eukaryota</taxon>
        <taxon>Fungi</taxon>
        <taxon>Dikarya</taxon>
        <taxon>Ascomycota</taxon>
        <taxon>Saccharomycotina</taxon>
        <taxon>Pichiomycetes</taxon>
        <taxon>Metschnikowiaceae</taxon>
        <taxon>Sungouiella</taxon>
    </lineage>
</organism>
<dbReference type="OrthoDB" id="4025539at2759"/>
<evidence type="ECO:0000256" key="2">
    <source>
        <dbReference type="SAM" id="MobiDB-lite"/>
    </source>
</evidence>
<evidence type="ECO:0000256" key="1">
    <source>
        <dbReference type="SAM" id="Coils"/>
    </source>
</evidence>
<feature type="compositionally biased region" description="Acidic residues" evidence="2">
    <location>
        <begin position="12"/>
        <end position="23"/>
    </location>
</feature>
<dbReference type="STRING" id="45354.A0A1L0BFN3"/>
<dbReference type="AlphaFoldDB" id="A0A1L0BFN3"/>
<keyword evidence="4" id="KW-1185">Reference proteome</keyword>
<feature type="region of interest" description="Disordered" evidence="2">
    <location>
        <begin position="1"/>
        <end position="66"/>
    </location>
</feature>
<keyword evidence="1" id="KW-0175">Coiled coil</keyword>
<feature type="compositionally biased region" description="Basic and acidic residues" evidence="2">
    <location>
        <begin position="284"/>
        <end position="294"/>
    </location>
</feature>
<reference evidence="3 4" key="1">
    <citation type="submission" date="2016-10" db="EMBL/GenBank/DDBJ databases">
        <authorList>
            <person name="de Groot N.N."/>
        </authorList>
    </citation>
    <scope>NUCLEOTIDE SEQUENCE [LARGE SCALE GENOMIC DNA]</scope>
    <source>
        <strain evidence="3 4">CBS 141442</strain>
    </source>
</reference>
<name>A0A1L0BFN3_9ASCO</name>
<gene>
    <name evidence="3" type="ORF">SAMEA4029010_CIC11G00000001514</name>
</gene>
<feature type="compositionally biased region" description="Basic and acidic residues" evidence="2">
    <location>
        <begin position="151"/>
        <end position="229"/>
    </location>
</feature>
<protein>
    <submittedName>
        <fullName evidence="3">CIC11C00000001514</fullName>
    </submittedName>
</protein>
<feature type="compositionally biased region" description="Basic residues" evidence="2">
    <location>
        <begin position="29"/>
        <end position="43"/>
    </location>
</feature>
<feature type="compositionally biased region" description="Polar residues" evidence="2">
    <location>
        <begin position="49"/>
        <end position="58"/>
    </location>
</feature>
<feature type="region of interest" description="Disordered" evidence="2">
    <location>
        <begin position="345"/>
        <end position="411"/>
    </location>
</feature>
<accession>A0A1L0BFN3</accession>
<evidence type="ECO:0000313" key="3">
    <source>
        <dbReference type="EMBL" id="SGZ50233.1"/>
    </source>
</evidence>
<feature type="coiled-coil region" evidence="1">
    <location>
        <begin position="436"/>
        <end position="470"/>
    </location>
</feature>
<dbReference type="Proteomes" id="UP000182334">
    <property type="component" value="Chromosome II"/>
</dbReference>
<proteinExistence type="predicted"/>
<feature type="compositionally biased region" description="Basic residues" evidence="2">
    <location>
        <begin position="273"/>
        <end position="283"/>
    </location>
</feature>
<dbReference type="EMBL" id="LT635757">
    <property type="protein sequence ID" value="SGZ50233.1"/>
    <property type="molecule type" value="Genomic_DNA"/>
</dbReference>